<dbReference type="Gene3D" id="3.50.50.60">
    <property type="entry name" value="FAD/NAD(P)-binding domain"/>
    <property type="match status" value="1"/>
</dbReference>
<dbReference type="InterPro" id="IPR027477">
    <property type="entry name" value="Succ_DH/fumarate_Rdtase_cat_sf"/>
</dbReference>
<evidence type="ECO:0000259" key="6">
    <source>
        <dbReference type="Pfam" id="PF00890"/>
    </source>
</evidence>
<dbReference type="GO" id="GO:0008202">
    <property type="term" value="P:steroid metabolic process"/>
    <property type="evidence" value="ECO:0007669"/>
    <property type="project" value="UniProtKB-ARBA"/>
</dbReference>
<dbReference type="InterPro" id="IPR019546">
    <property type="entry name" value="TAT_signal_bac_arc"/>
</dbReference>
<dbReference type="PRINTS" id="PR00411">
    <property type="entry name" value="PNDRDTASEI"/>
</dbReference>
<dbReference type="EMBL" id="ACUX02000005">
    <property type="protein sequence ID" value="EEZ61753.1"/>
    <property type="molecule type" value="Genomic_DNA"/>
</dbReference>
<proteinExistence type="predicted"/>
<keyword evidence="3" id="KW-0274">FAD</keyword>
<dbReference type="InterPro" id="IPR036188">
    <property type="entry name" value="FAD/NAD-bd_sf"/>
</dbReference>
<evidence type="ECO:0000256" key="1">
    <source>
        <dbReference type="ARBA" id="ARBA00001974"/>
    </source>
</evidence>
<dbReference type="GO" id="GO:0033765">
    <property type="term" value="F:steroid dehydrogenase activity, acting on the CH-CH group of donors"/>
    <property type="evidence" value="ECO:0007669"/>
    <property type="project" value="UniProtKB-ARBA"/>
</dbReference>
<dbReference type="OrthoDB" id="9813348at2"/>
<evidence type="ECO:0000256" key="5">
    <source>
        <dbReference type="SAM" id="SignalP"/>
    </source>
</evidence>
<protein>
    <submittedName>
        <fullName evidence="7">Tat pathway signal sequence domain protein</fullName>
    </submittedName>
</protein>
<feature type="chain" id="PRO_5039118814" evidence="5">
    <location>
        <begin position="25"/>
        <end position="505"/>
    </location>
</feature>
<dbReference type="SUPFAM" id="SSF51905">
    <property type="entry name" value="FAD/NAD(P)-binding domain"/>
    <property type="match status" value="1"/>
</dbReference>
<dbReference type="PANTHER" id="PTHR43400:SF10">
    <property type="entry name" value="3-OXOSTEROID 1-DEHYDROGENASE"/>
    <property type="match status" value="1"/>
</dbReference>
<dbReference type="Pfam" id="PF00890">
    <property type="entry name" value="FAD_binding_2"/>
    <property type="match status" value="1"/>
</dbReference>
<dbReference type="InterPro" id="IPR003953">
    <property type="entry name" value="FAD-dep_OxRdtase_2_FAD-bd"/>
</dbReference>
<dbReference type="SUPFAM" id="SSF56425">
    <property type="entry name" value="Succinate dehydrogenase/fumarate reductase flavoprotein, catalytic domain"/>
    <property type="match status" value="1"/>
</dbReference>
<accession>D0WF69</accession>
<evidence type="ECO:0000313" key="7">
    <source>
        <dbReference type="EMBL" id="EEZ61753.1"/>
    </source>
</evidence>
<dbReference type="eggNOG" id="COG1053">
    <property type="taxonomic scope" value="Bacteria"/>
</dbReference>
<name>D0WF69_SLAES</name>
<keyword evidence="4" id="KW-0560">Oxidoreductase</keyword>
<keyword evidence="8" id="KW-1185">Reference proteome</keyword>
<sequence length="505" mass="53137">MDMTRRNFLAAAGVAGAGAFAALAGCSAPAANIVETVDVDVVVVGSGTAGTYAAVRAAENGANVLWLEQYLVRGGTSAITEGIATIGGYAMREQGLDLKLDQLYHDYMEFQSWGASPDVLSMYLANSGPATDWAIDHGAKLQYSPISEDTYWGSVCFDDEGNFLHMGEGMLQPLWDYGDTMPNLELRTGVTASELVIQDGTVTGLLAEGGEGTIQVNAKAVVLATGGFADNPDMMKQYVGADEGEIVIVGMGGRMGTGVNMGLSAGGRMHGQSAMMYTFGAVEGATGFNDIANMVFCWDATLSVNEKGERFLNEAETVTSRTAFRNLSVRNQKTAWAVADAPYVNAFAEMGQVDYVTGMTEGDLMQEIESYDSIVSAQTLDELAEKMGVPADALKASVEHYNAIADGEPDPRFGLTGEFVIPVLEAPYYAAKIVPSAYGTEGGPLTNDKMQVLSDETGEPISGLYAVGSDNGSMYHTNYPMHIIGGTAQGFAAASGFVAADTITA</sequence>
<gene>
    <name evidence="7" type="ORF">HMPREF0762_00387</name>
</gene>
<dbReference type="Proteomes" id="UP000006001">
    <property type="component" value="Unassembled WGS sequence"/>
</dbReference>
<feature type="domain" description="FAD-dependent oxidoreductase 2 FAD-binding" evidence="6">
    <location>
        <begin position="40"/>
        <end position="481"/>
    </location>
</feature>
<dbReference type="PROSITE" id="PS51318">
    <property type="entry name" value="TAT"/>
    <property type="match status" value="1"/>
</dbReference>
<organism evidence="7 8">
    <name type="scientific">Slackia exigua (strain ATCC 700122 / DSM 15923 / CIP 105133 / JCM 11022 / KCTC 5966 / S-7)</name>
    <dbReference type="NCBI Taxonomy" id="649764"/>
    <lineage>
        <taxon>Bacteria</taxon>
        <taxon>Bacillati</taxon>
        <taxon>Actinomycetota</taxon>
        <taxon>Coriobacteriia</taxon>
        <taxon>Eggerthellales</taxon>
        <taxon>Eggerthellaceae</taxon>
        <taxon>Slackia</taxon>
    </lineage>
</organism>
<dbReference type="PROSITE" id="PS51257">
    <property type="entry name" value="PROKAR_LIPOPROTEIN"/>
    <property type="match status" value="1"/>
</dbReference>
<comment type="caution">
    <text evidence="7">The sequence shown here is derived from an EMBL/GenBank/DDBJ whole genome shotgun (WGS) entry which is preliminary data.</text>
</comment>
<dbReference type="AlphaFoldDB" id="D0WF69"/>
<evidence type="ECO:0000256" key="3">
    <source>
        <dbReference type="ARBA" id="ARBA00022827"/>
    </source>
</evidence>
<dbReference type="Gene3D" id="3.90.700.10">
    <property type="entry name" value="Succinate dehydrogenase/fumarate reductase flavoprotein, catalytic domain"/>
    <property type="match status" value="1"/>
</dbReference>
<dbReference type="HOGENOM" id="CLU_011398_4_3_11"/>
<evidence type="ECO:0000313" key="8">
    <source>
        <dbReference type="Proteomes" id="UP000006001"/>
    </source>
</evidence>
<dbReference type="STRING" id="649764.HMPREF0762_00387"/>
<dbReference type="PANTHER" id="PTHR43400">
    <property type="entry name" value="FUMARATE REDUCTASE"/>
    <property type="match status" value="1"/>
</dbReference>
<feature type="signal peptide" evidence="5">
    <location>
        <begin position="1"/>
        <end position="24"/>
    </location>
</feature>
<evidence type="ECO:0000256" key="2">
    <source>
        <dbReference type="ARBA" id="ARBA00022630"/>
    </source>
</evidence>
<dbReference type="InterPro" id="IPR050315">
    <property type="entry name" value="FAD-oxidoreductase_2"/>
</dbReference>
<comment type="cofactor">
    <cofactor evidence="1">
        <name>FAD</name>
        <dbReference type="ChEBI" id="CHEBI:57692"/>
    </cofactor>
</comment>
<dbReference type="NCBIfam" id="TIGR01409">
    <property type="entry name" value="TAT_signal_seq"/>
    <property type="match status" value="1"/>
</dbReference>
<reference evidence="7" key="1">
    <citation type="submission" date="2009-10" db="EMBL/GenBank/DDBJ databases">
        <authorList>
            <person name="Weinstock G."/>
            <person name="Sodergren E."/>
            <person name="Clifton S."/>
            <person name="Fulton L."/>
            <person name="Fulton B."/>
            <person name="Courtney L."/>
            <person name="Fronick C."/>
            <person name="Harrison M."/>
            <person name="Strong C."/>
            <person name="Farmer C."/>
            <person name="Delahaunty K."/>
            <person name="Markovic C."/>
            <person name="Hall O."/>
            <person name="Minx P."/>
            <person name="Tomlinson C."/>
            <person name="Mitreva M."/>
            <person name="Nelson J."/>
            <person name="Hou S."/>
            <person name="Wollam A."/>
            <person name="Pepin K.H."/>
            <person name="Johnson M."/>
            <person name="Bhonagiri V."/>
            <person name="Nash W.E."/>
            <person name="Warren W."/>
            <person name="Chinwalla A."/>
            <person name="Mardis E.R."/>
            <person name="Wilson R.K."/>
        </authorList>
    </citation>
    <scope>NUCLEOTIDE SEQUENCE [LARGE SCALE GENOMIC DNA]</scope>
    <source>
        <strain evidence="7">ATCC 700122</strain>
    </source>
</reference>
<keyword evidence="5" id="KW-0732">Signal</keyword>
<evidence type="ECO:0000256" key="4">
    <source>
        <dbReference type="ARBA" id="ARBA00023002"/>
    </source>
</evidence>
<dbReference type="InterPro" id="IPR006311">
    <property type="entry name" value="TAT_signal"/>
</dbReference>
<keyword evidence="2" id="KW-0285">Flavoprotein</keyword>